<dbReference type="OMA" id="MANEEEF"/>
<sequence length="328" mass="38224">MPENVLLKITEAVGFPSIFTLRKTCHNYRNFIDDKTPNSNLTGIFIRVHPKRMYFYYEISGERLRQQIVYNKHSDGCVVNHNAHEMFLRNEDFISVFFRDFELTIKHQKSALEQFHFHSGGMANEEEFQQYISSIFAKTMNILKSRSRPLKVKEFKIYDCEQEHVMSILPFLDANLLTNISMGFDYVDFVVDETIMKLNEVMSLPQWKNATNLDMSYLYVTESFQAFFGFTKVVICKQSVTGNDLLSVKEKFLSPNNQTEEFSIFYLTFVDGQILGDSITDHCGDQHWYYRSKNNGKILKISKIIWTKTLTVSFIESSDVPENALVLA</sequence>
<protein>
    <recommendedName>
        <fullName evidence="1">F-box domain-containing protein</fullName>
    </recommendedName>
</protein>
<dbReference type="CTD" id="9827038"/>
<evidence type="ECO:0000313" key="3">
    <source>
        <dbReference type="Proteomes" id="UP000008281"/>
    </source>
</evidence>
<dbReference type="InParanoid" id="E3N142"/>
<dbReference type="HOGENOM" id="CLU_030831_0_3_1"/>
<feature type="domain" description="F-box" evidence="1">
    <location>
        <begin position="1"/>
        <end position="48"/>
    </location>
</feature>
<dbReference type="EMBL" id="DS268507">
    <property type="protein sequence ID" value="EFO83102.1"/>
    <property type="molecule type" value="Genomic_DNA"/>
</dbReference>
<dbReference type="SMART" id="SM00256">
    <property type="entry name" value="FBOX"/>
    <property type="match status" value="1"/>
</dbReference>
<dbReference type="Pfam" id="PF01827">
    <property type="entry name" value="FTH"/>
    <property type="match status" value="1"/>
</dbReference>
<dbReference type="PROSITE" id="PS50181">
    <property type="entry name" value="FBOX"/>
    <property type="match status" value="1"/>
</dbReference>
<dbReference type="GO" id="GO:0045087">
    <property type="term" value="P:innate immune response"/>
    <property type="evidence" value="ECO:0007669"/>
    <property type="project" value="TreeGrafter"/>
</dbReference>
<dbReference type="PANTHER" id="PTHR23015:SF4">
    <property type="entry name" value="DUF38 DOMAIN-CONTAINING PROTEIN-RELATED"/>
    <property type="match status" value="1"/>
</dbReference>
<dbReference type="InterPro" id="IPR001810">
    <property type="entry name" value="F-box_dom"/>
</dbReference>
<name>E3N142_CAERE</name>
<organism evidence="3">
    <name type="scientific">Caenorhabditis remanei</name>
    <name type="common">Caenorhabditis vulgaris</name>
    <dbReference type="NCBI Taxonomy" id="31234"/>
    <lineage>
        <taxon>Eukaryota</taxon>
        <taxon>Metazoa</taxon>
        <taxon>Ecdysozoa</taxon>
        <taxon>Nematoda</taxon>
        <taxon>Chromadorea</taxon>
        <taxon>Rhabditida</taxon>
        <taxon>Rhabditina</taxon>
        <taxon>Rhabditomorpha</taxon>
        <taxon>Rhabditoidea</taxon>
        <taxon>Rhabditidae</taxon>
        <taxon>Peloderinae</taxon>
        <taxon>Caenorhabditis</taxon>
    </lineage>
</organism>
<dbReference type="InterPro" id="IPR002900">
    <property type="entry name" value="DUF38/FTH_CAE_spp"/>
</dbReference>
<evidence type="ECO:0000313" key="2">
    <source>
        <dbReference type="EMBL" id="EFO83102.1"/>
    </source>
</evidence>
<dbReference type="PANTHER" id="PTHR23015">
    <property type="entry name" value="UNCHARACTERIZED C.ELEGANS PROTEIN"/>
    <property type="match status" value="1"/>
</dbReference>
<dbReference type="FunCoup" id="E3N142">
    <property type="interactions" value="1101"/>
</dbReference>
<evidence type="ECO:0000259" key="1">
    <source>
        <dbReference type="PROSITE" id="PS50181"/>
    </source>
</evidence>
<dbReference type="AlphaFoldDB" id="E3N142"/>
<gene>
    <name evidence="2" type="ORF">CRE_12982</name>
</gene>
<keyword evidence="3" id="KW-1185">Reference proteome</keyword>
<dbReference type="GeneID" id="9827038"/>
<dbReference type="InterPro" id="IPR040161">
    <property type="entry name" value="FB224"/>
</dbReference>
<dbReference type="RefSeq" id="XP_003097845.2">
    <property type="nucleotide sequence ID" value="XM_003097797.2"/>
</dbReference>
<dbReference type="eggNOG" id="ENOG502TJRS">
    <property type="taxonomic scope" value="Eukaryota"/>
</dbReference>
<accession>E3N142</accession>
<proteinExistence type="predicted"/>
<reference evidence="2" key="1">
    <citation type="submission" date="2007-07" db="EMBL/GenBank/DDBJ databases">
        <title>PCAP assembly of the Caenorhabditis remanei genome.</title>
        <authorList>
            <consortium name="The Caenorhabditis remanei Sequencing Consortium"/>
            <person name="Wilson R.K."/>
        </authorList>
    </citation>
    <scope>NUCLEOTIDE SEQUENCE [LARGE SCALE GENOMIC DNA]</scope>
    <source>
        <strain evidence="2">PB4641</strain>
    </source>
</reference>
<dbReference type="Proteomes" id="UP000008281">
    <property type="component" value="Unassembled WGS sequence"/>
</dbReference>
<dbReference type="KEGG" id="crq:GCK72_020704"/>